<feature type="domain" description="Rhodanese" evidence="3">
    <location>
        <begin position="17"/>
        <end position="136"/>
    </location>
</feature>
<dbReference type="GO" id="GO:0004792">
    <property type="term" value="F:thiosulfate-cyanide sulfurtransferase activity"/>
    <property type="evidence" value="ECO:0007669"/>
    <property type="project" value="InterPro"/>
</dbReference>
<evidence type="ECO:0000256" key="1">
    <source>
        <dbReference type="ARBA" id="ARBA00022679"/>
    </source>
</evidence>
<protein>
    <submittedName>
        <fullName evidence="4">Sulfurtransferase</fullName>
    </submittedName>
</protein>
<dbReference type="RefSeq" id="WP_078502529.1">
    <property type="nucleotide sequence ID" value="NZ_MSZX01000016.1"/>
</dbReference>
<dbReference type="InterPro" id="IPR001307">
    <property type="entry name" value="Thiosulphate_STrfase_CS"/>
</dbReference>
<keyword evidence="2" id="KW-0677">Repeat</keyword>
<dbReference type="PANTHER" id="PTHR11364:SF27">
    <property type="entry name" value="SULFURTRANSFERASE"/>
    <property type="match status" value="1"/>
</dbReference>
<dbReference type="Proteomes" id="UP000190188">
    <property type="component" value="Unassembled WGS sequence"/>
</dbReference>
<dbReference type="InterPro" id="IPR001763">
    <property type="entry name" value="Rhodanese-like_dom"/>
</dbReference>
<evidence type="ECO:0000313" key="5">
    <source>
        <dbReference type="Proteomes" id="UP000190188"/>
    </source>
</evidence>
<gene>
    <name evidence="4" type="ORF">BVG16_28150</name>
</gene>
<reference evidence="4 5" key="1">
    <citation type="submission" date="2017-01" db="EMBL/GenBank/DDBJ databases">
        <title>Genome analysis of Paenibacillus selenitrireducens ES3-24.</title>
        <authorList>
            <person name="Xu D."/>
            <person name="Yao R."/>
            <person name="Zheng S."/>
        </authorList>
    </citation>
    <scope>NUCLEOTIDE SEQUENCE [LARGE SCALE GENOMIC DNA]</scope>
    <source>
        <strain evidence="4 5">ES3-24</strain>
    </source>
</reference>
<dbReference type="PROSITE" id="PS50206">
    <property type="entry name" value="RHODANESE_3"/>
    <property type="match status" value="2"/>
</dbReference>
<evidence type="ECO:0000259" key="3">
    <source>
        <dbReference type="PROSITE" id="PS50206"/>
    </source>
</evidence>
<dbReference type="InterPro" id="IPR036873">
    <property type="entry name" value="Rhodanese-like_dom_sf"/>
</dbReference>
<sequence>MVHQNTVSIDWVNKHLEDSSIVIVDCRFQLGAPEAGRTLYDEGHLPGAFHLDLEQDLSSPVGQHGGRHPLPNVDELAVKLGSLGIDGTKHVIAYDEGGIMAARLWWLLNYMGHPGGASIMEGGYRAWGEAGFPTTSAPSTVITSTTFVPQIDTSIVIHIDELRHKLGQPGVLLLDSREAPRYRGEIEPIDPAAGHIPGAKNVFWKEGLDNQGNWRSREEQQARFAAVGAKDADEIIVYCGSGVSACPNVLALREAGYTNVKLYAGSWSDWVSYEDNPIAIGEE</sequence>
<dbReference type="EMBL" id="MSZX01000016">
    <property type="protein sequence ID" value="OPA73505.1"/>
    <property type="molecule type" value="Genomic_DNA"/>
</dbReference>
<proteinExistence type="predicted"/>
<comment type="caution">
    <text evidence="4">The sequence shown here is derived from an EMBL/GenBank/DDBJ whole genome shotgun (WGS) entry which is preliminary data.</text>
</comment>
<evidence type="ECO:0000256" key="2">
    <source>
        <dbReference type="ARBA" id="ARBA00022737"/>
    </source>
</evidence>
<keyword evidence="5" id="KW-1185">Reference proteome</keyword>
<dbReference type="CDD" id="cd01449">
    <property type="entry name" value="TST_Repeat_2"/>
    <property type="match status" value="1"/>
</dbReference>
<dbReference type="SUPFAM" id="SSF52821">
    <property type="entry name" value="Rhodanese/Cell cycle control phosphatase"/>
    <property type="match status" value="2"/>
</dbReference>
<dbReference type="AlphaFoldDB" id="A0A1T2X128"/>
<evidence type="ECO:0000313" key="4">
    <source>
        <dbReference type="EMBL" id="OPA73505.1"/>
    </source>
</evidence>
<dbReference type="InterPro" id="IPR045078">
    <property type="entry name" value="TST/MPST-like"/>
</dbReference>
<feature type="domain" description="Rhodanese" evidence="3">
    <location>
        <begin position="167"/>
        <end position="279"/>
    </location>
</feature>
<dbReference type="PROSITE" id="PS00380">
    <property type="entry name" value="RHODANESE_1"/>
    <property type="match status" value="1"/>
</dbReference>
<dbReference type="OrthoDB" id="9770030at2"/>
<keyword evidence="1 4" id="KW-0808">Transferase</keyword>
<organism evidence="4 5">
    <name type="scientific">Paenibacillus selenitireducens</name>
    <dbReference type="NCBI Taxonomy" id="1324314"/>
    <lineage>
        <taxon>Bacteria</taxon>
        <taxon>Bacillati</taxon>
        <taxon>Bacillota</taxon>
        <taxon>Bacilli</taxon>
        <taxon>Bacillales</taxon>
        <taxon>Paenibacillaceae</taxon>
        <taxon>Paenibacillus</taxon>
    </lineage>
</organism>
<dbReference type="SMART" id="SM00450">
    <property type="entry name" value="RHOD"/>
    <property type="match status" value="2"/>
</dbReference>
<name>A0A1T2X128_9BACL</name>
<dbReference type="Gene3D" id="3.40.250.10">
    <property type="entry name" value="Rhodanese-like domain"/>
    <property type="match status" value="2"/>
</dbReference>
<accession>A0A1T2X128</accession>
<dbReference type="PANTHER" id="PTHR11364">
    <property type="entry name" value="THIOSULFATE SULFERTANSFERASE"/>
    <property type="match status" value="1"/>
</dbReference>
<dbReference type="STRING" id="1324314.BVG16_28150"/>
<dbReference type="CDD" id="cd01448">
    <property type="entry name" value="TST_Repeat_1"/>
    <property type="match status" value="1"/>
</dbReference>
<dbReference type="Pfam" id="PF00581">
    <property type="entry name" value="Rhodanese"/>
    <property type="match status" value="2"/>
</dbReference>